<keyword evidence="1 4" id="KW-0378">Hydrolase</keyword>
<dbReference type="SMR" id="A0A2A7MFI7"/>
<dbReference type="EMBL" id="CAKJVE010000004">
    <property type="protein sequence ID" value="CAG9709187.1"/>
    <property type="molecule type" value="Genomic_DNA"/>
</dbReference>
<dbReference type="GO" id="GO:0016787">
    <property type="term" value="F:hydrolase activity"/>
    <property type="evidence" value="ECO:0007669"/>
    <property type="project" value="UniProtKB-KW"/>
</dbReference>
<reference evidence="3" key="3">
    <citation type="submission" date="2021-10" db="EMBL/GenBank/DDBJ databases">
        <authorList>
            <person name="Mesa V."/>
        </authorList>
    </citation>
    <scope>NUCLEOTIDE SEQUENCE</scope>
    <source>
        <strain evidence="3">CC3_PB</strain>
    </source>
</reference>
<dbReference type="InterPro" id="IPR049492">
    <property type="entry name" value="BD-FAE-like_dom"/>
</dbReference>
<evidence type="ECO:0000256" key="1">
    <source>
        <dbReference type="ARBA" id="ARBA00022801"/>
    </source>
</evidence>
<dbReference type="RefSeq" id="WP_058294687.1">
    <property type="nucleotide sequence ID" value="NZ_CAKJVD010000033.1"/>
</dbReference>
<sequence>MKKFIKNILILFLVVVCIFSIIFHKRIILCYGLIDKFLSFKDNIAVAQEIDINTSSTAMDCRDVLYKSTNGVQLHLDIYSPINQVYKSSPVLMYVHGGAWAYGDKSIPDVLTPILNSFREEGYTIISVEYELMHDTEKFDKQVSDVKDAIRWIYKNKNVYNLDTNEIGLIGVSSGAHISMLAAYSDENSFEDEPGLIGYPSKVKYLVDCFGPTDLSLLNTSDLNYDLSNIFSSIDDIDKTKKMYNPINYVNKDIPNTLIIHGKADELVPYESSVMLYDKCQKENAKSELILLDFSSHDFSGISKDDIISFSTGLLKFIILNSPL</sequence>
<gene>
    <name evidence="5" type="primary">pcd</name>
    <name evidence="3" type="ORF">CNEO_44038</name>
    <name evidence="5" type="ORF">CNEONATNEC25_01509</name>
    <name evidence="4" type="ORF">CQ394_01980</name>
</gene>
<accession>A0A2A7MFI7</accession>
<organism evidence="4 6">
    <name type="scientific">Clostridium neonatale</name>
    <dbReference type="NCBI Taxonomy" id="137838"/>
    <lineage>
        <taxon>Bacteria</taxon>
        <taxon>Bacillati</taxon>
        <taxon>Bacillota</taxon>
        <taxon>Clostridia</taxon>
        <taxon>Eubacteriales</taxon>
        <taxon>Clostridiaceae</taxon>
        <taxon>Clostridium</taxon>
    </lineage>
</organism>
<dbReference type="PANTHER" id="PTHR48081">
    <property type="entry name" value="AB HYDROLASE SUPERFAMILY PROTEIN C4A8.06C"/>
    <property type="match status" value="1"/>
</dbReference>
<dbReference type="STRING" id="137838.GCA_001458595_01845"/>
<keyword evidence="6" id="KW-1185">Reference proteome</keyword>
<dbReference type="OrthoDB" id="24847at2"/>
<dbReference type="Proteomes" id="UP000789738">
    <property type="component" value="Unassembled WGS sequence"/>
</dbReference>
<evidence type="ECO:0000313" key="6">
    <source>
        <dbReference type="Proteomes" id="UP000220840"/>
    </source>
</evidence>
<name>A0A2A7MFI7_9CLOT</name>
<dbReference type="Gene3D" id="3.40.50.1820">
    <property type="entry name" value="alpha/beta hydrolase"/>
    <property type="match status" value="1"/>
</dbReference>
<dbReference type="Pfam" id="PF20434">
    <property type="entry name" value="BD-FAE"/>
    <property type="match status" value="1"/>
</dbReference>
<protein>
    <submittedName>
        <fullName evidence="4">Alpha/beta hydrolase</fullName>
    </submittedName>
    <submittedName>
        <fullName evidence="5">Phenmedipham hydrolase</fullName>
        <ecNumber evidence="5">3.1.1.-</ecNumber>
    </submittedName>
</protein>
<reference evidence="4 6" key="1">
    <citation type="submission" date="2017-10" db="EMBL/GenBank/DDBJ databases">
        <title>Effective Description of Clostridium neonatale sp. nov. linked to necrotizing enterocolitis in neonates and a clarification of species assignable to the genus Clostridium (Prazmowski 1880) emend. Lawson and Rainey 2016.</title>
        <authorList>
            <person name="Bernard K."/>
            <person name="Burdz T."/>
            <person name="Wiebe D."/>
            <person name="Balcewich B."/>
            <person name="Alfa M."/>
            <person name="Bernier A.-M."/>
        </authorList>
    </citation>
    <scope>NUCLEOTIDE SEQUENCE [LARGE SCALE GENOMIC DNA]</scope>
    <source>
        <strain evidence="4 6">LCDC99A005</strain>
    </source>
</reference>
<dbReference type="SUPFAM" id="SSF53474">
    <property type="entry name" value="alpha/beta-Hydrolases"/>
    <property type="match status" value="1"/>
</dbReference>
<feature type="domain" description="BD-FAE-like" evidence="2">
    <location>
        <begin position="76"/>
        <end position="279"/>
    </location>
</feature>
<proteinExistence type="predicted"/>
<evidence type="ECO:0000313" key="3">
    <source>
        <dbReference type="EMBL" id="CAG9709187.1"/>
    </source>
</evidence>
<evidence type="ECO:0000259" key="2">
    <source>
        <dbReference type="Pfam" id="PF20434"/>
    </source>
</evidence>
<evidence type="ECO:0000313" key="7">
    <source>
        <dbReference type="Proteomes" id="UP000431451"/>
    </source>
</evidence>
<dbReference type="EC" id="3.1.1.-" evidence="5"/>
<dbReference type="EMBL" id="PDCJ01000001">
    <property type="protein sequence ID" value="PEG30514.1"/>
    <property type="molecule type" value="Genomic_DNA"/>
</dbReference>
<reference evidence="5 7" key="2">
    <citation type="submission" date="2018-06" db="EMBL/GenBank/DDBJ databases">
        <authorList>
            <consortium name="IHU Genomes"/>
        </authorList>
    </citation>
    <scope>NUCLEOTIDE SEQUENCE [LARGE SCALE GENOMIC DNA]</scope>
    <source>
        <strain evidence="5 7">NEC25</strain>
    </source>
</reference>
<dbReference type="InterPro" id="IPR050300">
    <property type="entry name" value="GDXG_lipolytic_enzyme"/>
</dbReference>
<dbReference type="EMBL" id="UWJD01000001">
    <property type="protein sequence ID" value="VCT83911.1"/>
    <property type="molecule type" value="Genomic_DNA"/>
</dbReference>
<dbReference type="GeneID" id="68876858"/>
<evidence type="ECO:0000313" key="5">
    <source>
        <dbReference type="EMBL" id="VCT83911.1"/>
    </source>
</evidence>
<dbReference type="AlphaFoldDB" id="A0A2A7MFI7"/>
<dbReference type="InterPro" id="IPR029058">
    <property type="entry name" value="AB_hydrolase_fold"/>
</dbReference>
<evidence type="ECO:0000313" key="4">
    <source>
        <dbReference type="EMBL" id="PEG30514.1"/>
    </source>
</evidence>
<dbReference type="Proteomes" id="UP000220840">
    <property type="component" value="Unassembled WGS sequence"/>
</dbReference>
<dbReference type="Proteomes" id="UP000431451">
    <property type="component" value="Unassembled WGS sequence"/>
</dbReference>
<dbReference type="PANTHER" id="PTHR48081:SF13">
    <property type="entry name" value="ALPHA_BETA HYDROLASE"/>
    <property type="match status" value="1"/>
</dbReference>